<proteinExistence type="predicted"/>
<evidence type="ECO:0000313" key="1">
    <source>
        <dbReference type="EMBL" id="CAI8007669.1"/>
    </source>
</evidence>
<dbReference type="EMBL" id="CASHTH010000796">
    <property type="protein sequence ID" value="CAI8007669.1"/>
    <property type="molecule type" value="Genomic_DNA"/>
</dbReference>
<reference evidence="1" key="1">
    <citation type="submission" date="2023-03" db="EMBL/GenBank/DDBJ databases">
        <authorList>
            <person name="Steffen K."/>
            <person name="Cardenas P."/>
        </authorList>
    </citation>
    <scope>NUCLEOTIDE SEQUENCE</scope>
</reference>
<protein>
    <recommendedName>
        <fullName evidence="3">Restriction endonuclease domain-containing protein</fullName>
    </recommendedName>
</protein>
<sequence>MAAYIVAVAAPVPALRPAVAGAPSCPNAPPAPTAAEFPGCTPVALPREELDDCELRFEYWDAVSETAWVCEPVSPYHESPARCLTGLVTLIARMRGSPIRCFGCMDLLQRDRHGEPWIIMQADESVYLHPGRARLPGPKAMMLGEDDLPDVVLEVDHTTDVRRRKLPQYEWWGFPEVWVEVPDAPSASRPKGRQSGLTIHLLEDGAFRQSPASRAFPGWTAEEIHAALNEAAFSAATSAALERVGRALGQREGTGPDDDPLLRSQRAEARTEARAELARELLVARGIAVGVDFPGVPGFADLPVHAIAAAAAACTSQADFRERLRR</sequence>
<name>A0AA35RAI8_GEOBA</name>
<keyword evidence="2" id="KW-1185">Reference proteome</keyword>
<dbReference type="AlphaFoldDB" id="A0AA35RAI8"/>
<evidence type="ECO:0008006" key="3">
    <source>
        <dbReference type="Google" id="ProtNLM"/>
    </source>
</evidence>
<comment type="caution">
    <text evidence="1">The sequence shown here is derived from an EMBL/GenBank/DDBJ whole genome shotgun (WGS) entry which is preliminary data.</text>
</comment>
<dbReference type="PANTHER" id="PTHR47152:SF2">
    <property type="entry name" value="SLR2084 PROTEIN"/>
    <property type="match status" value="1"/>
</dbReference>
<evidence type="ECO:0000313" key="2">
    <source>
        <dbReference type="Proteomes" id="UP001174909"/>
    </source>
</evidence>
<gene>
    <name evidence="1" type="ORF">GBAR_LOCUS5330</name>
</gene>
<dbReference type="PANTHER" id="PTHR47152">
    <property type="entry name" value="SLR2084 PROTEIN-RELATED"/>
    <property type="match status" value="1"/>
</dbReference>
<organism evidence="1 2">
    <name type="scientific">Geodia barretti</name>
    <name type="common">Barrett's horny sponge</name>
    <dbReference type="NCBI Taxonomy" id="519541"/>
    <lineage>
        <taxon>Eukaryota</taxon>
        <taxon>Metazoa</taxon>
        <taxon>Porifera</taxon>
        <taxon>Demospongiae</taxon>
        <taxon>Heteroscleromorpha</taxon>
        <taxon>Tetractinellida</taxon>
        <taxon>Astrophorina</taxon>
        <taxon>Geodiidae</taxon>
        <taxon>Geodia</taxon>
    </lineage>
</organism>
<dbReference type="Proteomes" id="UP001174909">
    <property type="component" value="Unassembled WGS sequence"/>
</dbReference>
<accession>A0AA35RAI8</accession>